<sequence length="283" mass="30936">MASNTPSNTNSTTTEVKDTWSAELYNKNASFVYSPAFTSAVLSLLDAKPGEKILDVGCGSGEITADLQKVVGEGGVVVGTDFSRDMIQKSKANGVKYAFVADAQALEFPSDLQPHRGAFDAIFTNAALHWCKRDPVGVIKSAKAALKKDGKGRFVGEFGGYLNCVGLRGAIHSVLRKRGCDPYKLDPWYFPSTQDYQALLESEGFEVQHISLTPRITALPGDLVSWQQTFCRESWLADMTDQEAEEVMKEVQGLCAVDCQDASGKWAIMYVRLRFVAVLSQIV</sequence>
<reference evidence="3" key="2">
    <citation type="submission" date="2015-01" db="EMBL/GenBank/DDBJ databases">
        <title>Evolutionary Origins and Diversification of the Mycorrhizal Mutualists.</title>
        <authorList>
            <consortium name="DOE Joint Genome Institute"/>
            <consortium name="Mycorrhizal Genomics Consortium"/>
            <person name="Kohler A."/>
            <person name="Kuo A."/>
            <person name="Nagy L.G."/>
            <person name="Floudas D."/>
            <person name="Copeland A."/>
            <person name="Barry K.W."/>
            <person name="Cichocki N."/>
            <person name="Veneault-Fourrey C."/>
            <person name="LaButti K."/>
            <person name="Lindquist E.A."/>
            <person name="Lipzen A."/>
            <person name="Lundell T."/>
            <person name="Morin E."/>
            <person name="Murat C."/>
            <person name="Riley R."/>
            <person name="Ohm R."/>
            <person name="Sun H."/>
            <person name="Tunlid A."/>
            <person name="Henrissat B."/>
            <person name="Grigoriev I.V."/>
            <person name="Hibbett D.S."/>
            <person name="Martin F."/>
        </authorList>
    </citation>
    <scope>NUCLEOTIDE SEQUENCE [LARGE SCALE GENOMIC DNA]</scope>
    <source>
        <strain evidence="3">MUT 4182</strain>
    </source>
</reference>
<dbReference type="Proteomes" id="UP000054248">
    <property type="component" value="Unassembled WGS sequence"/>
</dbReference>
<dbReference type="PANTHER" id="PTHR43861">
    <property type="entry name" value="TRANS-ACONITATE 2-METHYLTRANSFERASE-RELATED"/>
    <property type="match status" value="1"/>
</dbReference>
<evidence type="ECO:0000313" key="2">
    <source>
        <dbReference type="EMBL" id="KIO23901.1"/>
    </source>
</evidence>
<feature type="domain" description="Methyltransferase" evidence="1">
    <location>
        <begin position="48"/>
        <end position="151"/>
    </location>
</feature>
<dbReference type="STRING" id="1051891.A0A0C3QDX6"/>
<dbReference type="HOGENOM" id="CLU_037990_5_3_1"/>
<dbReference type="Pfam" id="PF13847">
    <property type="entry name" value="Methyltransf_31"/>
    <property type="match status" value="1"/>
</dbReference>
<accession>A0A0C3QDX6</accession>
<dbReference type="EMBL" id="KN823073">
    <property type="protein sequence ID" value="KIO23901.1"/>
    <property type="molecule type" value="Genomic_DNA"/>
</dbReference>
<evidence type="ECO:0000259" key="1">
    <source>
        <dbReference type="Pfam" id="PF13847"/>
    </source>
</evidence>
<dbReference type="PANTHER" id="PTHR43861:SF1">
    <property type="entry name" value="TRANS-ACONITATE 2-METHYLTRANSFERASE"/>
    <property type="match status" value="1"/>
</dbReference>
<dbReference type="InterPro" id="IPR029063">
    <property type="entry name" value="SAM-dependent_MTases_sf"/>
</dbReference>
<dbReference type="SUPFAM" id="SSF53335">
    <property type="entry name" value="S-adenosyl-L-methionine-dependent methyltransferases"/>
    <property type="match status" value="1"/>
</dbReference>
<name>A0A0C3QDX6_9AGAM</name>
<dbReference type="Gene3D" id="3.40.50.150">
    <property type="entry name" value="Vaccinia Virus protein VP39"/>
    <property type="match status" value="1"/>
</dbReference>
<gene>
    <name evidence="2" type="ORF">M407DRAFT_106576</name>
</gene>
<reference evidence="2 3" key="1">
    <citation type="submission" date="2014-04" db="EMBL/GenBank/DDBJ databases">
        <authorList>
            <consortium name="DOE Joint Genome Institute"/>
            <person name="Kuo A."/>
            <person name="Girlanda M."/>
            <person name="Perotto S."/>
            <person name="Kohler A."/>
            <person name="Nagy L.G."/>
            <person name="Floudas D."/>
            <person name="Copeland A."/>
            <person name="Barry K.W."/>
            <person name="Cichocki N."/>
            <person name="Veneault-Fourrey C."/>
            <person name="LaButti K."/>
            <person name="Lindquist E.A."/>
            <person name="Lipzen A."/>
            <person name="Lundell T."/>
            <person name="Morin E."/>
            <person name="Murat C."/>
            <person name="Sun H."/>
            <person name="Tunlid A."/>
            <person name="Henrissat B."/>
            <person name="Grigoriev I.V."/>
            <person name="Hibbett D.S."/>
            <person name="Martin F."/>
            <person name="Nordberg H.P."/>
            <person name="Cantor M.N."/>
            <person name="Hua S.X."/>
        </authorList>
    </citation>
    <scope>NUCLEOTIDE SEQUENCE [LARGE SCALE GENOMIC DNA]</scope>
    <source>
        <strain evidence="2 3">MUT 4182</strain>
    </source>
</reference>
<dbReference type="CDD" id="cd02440">
    <property type="entry name" value="AdoMet_MTases"/>
    <property type="match status" value="1"/>
</dbReference>
<keyword evidence="3" id="KW-1185">Reference proteome</keyword>
<dbReference type="InterPro" id="IPR025714">
    <property type="entry name" value="Methyltranfer_dom"/>
</dbReference>
<protein>
    <recommendedName>
        <fullName evidence="1">Methyltransferase domain-containing protein</fullName>
    </recommendedName>
</protein>
<dbReference type="AlphaFoldDB" id="A0A0C3QDX6"/>
<evidence type="ECO:0000313" key="3">
    <source>
        <dbReference type="Proteomes" id="UP000054248"/>
    </source>
</evidence>
<organism evidence="2 3">
    <name type="scientific">Tulasnella calospora MUT 4182</name>
    <dbReference type="NCBI Taxonomy" id="1051891"/>
    <lineage>
        <taxon>Eukaryota</taxon>
        <taxon>Fungi</taxon>
        <taxon>Dikarya</taxon>
        <taxon>Basidiomycota</taxon>
        <taxon>Agaricomycotina</taxon>
        <taxon>Agaricomycetes</taxon>
        <taxon>Cantharellales</taxon>
        <taxon>Tulasnellaceae</taxon>
        <taxon>Tulasnella</taxon>
    </lineage>
</organism>
<dbReference type="OrthoDB" id="10017101at2759"/>
<proteinExistence type="predicted"/>